<dbReference type="EMBL" id="MU150320">
    <property type="protein sequence ID" value="KAF9459241.1"/>
    <property type="molecule type" value="Genomic_DNA"/>
</dbReference>
<dbReference type="InterPro" id="IPR029068">
    <property type="entry name" value="Glyas_Bleomycin-R_OHBP_Dase"/>
</dbReference>
<dbReference type="SUPFAM" id="SSF54593">
    <property type="entry name" value="Glyoxalase/Bleomycin resistance protein/Dihydroxybiphenyl dioxygenase"/>
    <property type="match status" value="1"/>
</dbReference>
<dbReference type="PROSITE" id="PS51819">
    <property type="entry name" value="VOC"/>
    <property type="match status" value="1"/>
</dbReference>
<protein>
    <submittedName>
        <fullName evidence="2">Glyoxalase</fullName>
    </submittedName>
</protein>
<dbReference type="Proteomes" id="UP000807353">
    <property type="component" value="Unassembled WGS sequence"/>
</dbReference>
<dbReference type="PANTHER" id="PTHR35006">
    <property type="entry name" value="GLYOXALASE FAMILY PROTEIN (AFU_ORTHOLOGUE AFUA_5G14830)"/>
    <property type="match status" value="1"/>
</dbReference>
<proteinExistence type="predicted"/>
<dbReference type="InterPro" id="IPR037523">
    <property type="entry name" value="VOC_core"/>
</dbReference>
<accession>A0A9P5Y0U0</accession>
<evidence type="ECO:0000313" key="2">
    <source>
        <dbReference type="EMBL" id="KAF9459241.1"/>
    </source>
</evidence>
<comment type="caution">
    <text evidence="2">The sequence shown here is derived from an EMBL/GenBank/DDBJ whole genome shotgun (WGS) entry which is preliminary data.</text>
</comment>
<dbReference type="Pfam" id="PF00903">
    <property type="entry name" value="Glyoxalase"/>
    <property type="match status" value="1"/>
</dbReference>
<feature type="domain" description="VOC" evidence="1">
    <location>
        <begin position="2"/>
        <end position="128"/>
    </location>
</feature>
<dbReference type="InterPro" id="IPR004360">
    <property type="entry name" value="Glyas_Fos-R_dOase_dom"/>
</dbReference>
<dbReference type="CDD" id="cd07262">
    <property type="entry name" value="VOC_like"/>
    <property type="match status" value="1"/>
</dbReference>
<evidence type="ECO:0000259" key="1">
    <source>
        <dbReference type="PROSITE" id="PS51819"/>
    </source>
</evidence>
<reference evidence="2" key="1">
    <citation type="submission" date="2020-11" db="EMBL/GenBank/DDBJ databases">
        <authorList>
            <consortium name="DOE Joint Genome Institute"/>
            <person name="Ahrendt S."/>
            <person name="Riley R."/>
            <person name="Andreopoulos W."/>
            <person name="Labutti K."/>
            <person name="Pangilinan J."/>
            <person name="Ruiz-Duenas F.J."/>
            <person name="Barrasa J.M."/>
            <person name="Sanchez-Garcia M."/>
            <person name="Camarero S."/>
            <person name="Miyauchi S."/>
            <person name="Serrano A."/>
            <person name="Linde D."/>
            <person name="Babiker R."/>
            <person name="Drula E."/>
            <person name="Ayuso-Fernandez I."/>
            <person name="Pacheco R."/>
            <person name="Padilla G."/>
            <person name="Ferreira P."/>
            <person name="Barriuso J."/>
            <person name="Kellner H."/>
            <person name="Castanera R."/>
            <person name="Alfaro M."/>
            <person name="Ramirez L."/>
            <person name="Pisabarro A.G."/>
            <person name="Kuo A."/>
            <person name="Tritt A."/>
            <person name="Lipzen A."/>
            <person name="He G."/>
            <person name="Yan M."/>
            <person name="Ng V."/>
            <person name="Cullen D."/>
            <person name="Martin F."/>
            <person name="Rosso M.-N."/>
            <person name="Henrissat B."/>
            <person name="Hibbett D."/>
            <person name="Martinez A.T."/>
            <person name="Grigoriev I.V."/>
        </authorList>
    </citation>
    <scope>NUCLEOTIDE SEQUENCE</scope>
    <source>
        <strain evidence="2">CBS 247.69</strain>
    </source>
</reference>
<dbReference type="OrthoDB" id="10249419at2759"/>
<evidence type="ECO:0000313" key="3">
    <source>
        <dbReference type="Proteomes" id="UP000807353"/>
    </source>
</evidence>
<dbReference type="PANTHER" id="PTHR35006:SF2">
    <property type="entry name" value="GLYOXALASE FAMILY PROTEIN (AFU_ORTHOLOGUE AFUA_5G14830)"/>
    <property type="match status" value="1"/>
</dbReference>
<name>A0A9P5Y0U0_9AGAR</name>
<keyword evidence="3" id="KW-1185">Reference proteome</keyword>
<gene>
    <name evidence="2" type="ORF">BDZ94DRAFT_1268689</name>
</gene>
<dbReference type="Gene3D" id="3.10.180.10">
    <property type="entry name" value="2,3-Dihydroxybiphenyl 1,2-Dioxygenase, domain 1"/>
    <property type="match status" value="1"/>
</dbReference>
<dbReference type="AlphaFoldDB" id="A0A9P5Y0U0"/>
<organism evidence="2 3">
    <name type="scientific">Collybia nuda</name>
    <dbReference type="NCBI Taxonomy" id="64659"/>
    <lineage>
        <taxon>Eukaryota</taxon>
        <taxon>Fungi</taxon>
        <taxon>Dikarya</taxon>
        <taxon>Basidiomycota</taxon>
        <taxon>Agaricomycotina</taxon>
        <taxon>Agaricomycetes</taxon>
        <taxon>Agaricomycetidae</taxon>
        <taxon>Agaricales</taxon>
        <taxon>Tricholomatineae</taxon>
        <taxon>Clitocybaceae</taxon>
        <taxon>Collybia</taxon>
    </lineage>
</organism>
<sequence length="128" mass="13611">MPIHHVGLVVPDLEEGKAFFLAALAPLGYKEFHSFPGLAVGLGISATQADFWLSAGKSPEGGPNKPPSEGLHFAFRAESREVVDQFHEAALKAGGKDNGAPGLRQYAPGYYAAFVHDAKGNNIEVVHM</sequence>